<dbReference type="InterPro" id="IPR007210">
    <property type="entry name" value="ABC_Gly_betaine_transp_sub-bd"/>
</dbReference>
<sequence length="335" mass="36556">MKSMKPMLMAVPLLLASAFTQADTSCGKVTIADMNWSSASLIANIDRFILENGYGCEAELVPGDTMPTGTAMIEKGEPDIAPEMWSNSMKDALDKGVAEKRLRFAGNSLSDGGEEGFWVPQYMVDKDPSLATIEGVIKSAAMFKHPEDPDQSAFYGCPAGWNCQISSGNIFSALKLKDAGFDLIDPGSGAGLSGSIAKAFARQEPWFGYYWAPTAVLGKYKMVKVDFGSGVDKEEFINCSSNIDCLEPKVTMYPPSLVQTVTTESFAAKSPAAYDYLSKRSFKNDKMNELLAWMEDNQADGDVAMEYYLTNNKDDWMKWVPANVAGKVQKALDSL</sequence>
<dbReference type="CDD" id="cd13641">
    <property type="entry name" value="PBP2_HisX_like"/>
    <property type="match status" value="1"/>
</dbReference>
<organism evidence="3 4">
    <name type="scientific">Neptunomonas japonica JAMM 1380</name>
    <dbReference type="NCBI Taxonomy" id="1441457"/>
    <lineage>
        <taxon>Bacteria</taxon>
        <taxon>Pseudomonadati</taxon>
        <taxon>Pseudomonadota</taxon>
        <taxon>Gammaproteobacteria</taxon>
        <taxon>Oceanospirillales</taxon>
        <taxon>Oceanospirillaceae</taxon>
        <taxon>Neptunomonas</taxon>
    </lineage>
</organism>
<dbReference type="AlphaFoldDB" id="A0A7R6PIR0"/>
<dbReference type="Gene3D" id="3.40.190.100">
    <property type="entry name" value="Glycine betaine-binding periplasmic protein, domain 2"/>
    <property type="match status" value="1"/>
</dbReference>
<feature type="domain" description="ABC-type glycine betaine transport system substrate-binding" evidence="2">
    <location>
        <begin position="28"/>
        <end position="310"/>
    </location>
</feature>
<dbReference type="GO" id="GO:0043190">
    <property type="term" value="C:ATP-binding cassette (ABC) transporter complex"/>
    <property type="evidence" value="ECO:0007669"/>
    <property type="project" value="InterPro"/>
</dbReference>
<dbReference type="SUPFAM" id="SSF53850">
    <property type="entry name" value="Periplasmic binding protein-like II"/>
    <property type="match status" value="1"/>
</dbReference>
<dbReference type="GO" id="GO:0022857">
    <property type="term" value="F:transmembrane transporter activity"/>
    <property type="evidence" value="ECO:0007669"/>
    <property type="project" value="InterPro"/>
</dbReference>
<dbReference type="RefSeq" id="WP_201348101.1">
    <property type="nucleotide sequence ID" value="NZ_AP014546.1"/>
</dbReference>
<keyword evidence="4" id="KW-1185">Reference proteome</keyword>
<evidence type="ECO:0000259" key="2">
    <source>
        <dbReference type="Pfam" id="PF04069"/>
    </source>
</evidence>
<protein>
    <submittedName>
        <fullName evidence="3">Glycine betaine/proline transport system substrate-binding protein</fullName>
    </submittedName>
</protein>
<keyword evidence="1" id="KW-0732">Signal</keyword>
<evidence type="ECO:0000313" key="3">
    <source>
        <dbReference type="EMBL" id="BBB30952.1"/>
    </source>
</evidence>
<dbReference type="Pfam" id="PF04069">
    <property type="entry name" value="OpuAC"/>
    <property type="match status" value="1"/>
</dbReference>
<feature type="chain" id="PRO_5032906459" evidence="1">
    <location>
        <begin position="23"/>
        <end position="335"/>
    </location>
</feature>
<gene>
    <name evidence="3" type="ORF">NEJAP_3013</name>
</gene>
<dbReference type="Proteomes" id="UP000595332">
    <property type="component" value="Chromosome"/>
</dbReference>
<evidence type="ECO:0000313" key="4">
    <source>
        <dbReference type="Proteomes" id="UP000595332"/>
    </source>
</evidence>
<feature type="signal peptide" evidence="1">
    <location>
        <begin position="1"/>
        <end position="22"/>
    </location>
</feature>
<name>A0A7R6PIR0_9GAMM</name>
<evidence type="ECO:0000256" key="1">
    <source>
        <dbReference type="SAM" id="SignalP"/>
    </source>
</evidence>
<proteinExistence type="predicted"/>
<accession>A0A7R6PIR0</accession>
<dbReference type="Gene3D" id="3.10.105.10">
    <property type="entry name" value="Dipeptide-binding Protein, Domain 3"/>
    <property type="match status" value="1"/>
</dbReference>
<dbReference type="KEGG" id="njp:NEJAP_3013"/>
<reference evidence="3 4" key="1">
    <citation type="journal article" date="2008" name="Int. J. Syst. Evol. Microbiol.">
        <title>Neptunomonas japonica sp. nov., an Osedax japonicus symbiont-like bacterium isolated from sediment adjacent to sperm whale carcasses off Kagoshima, Japan.</title>
        <authorList>
            <person name="Miyazaki M."/>
            <person name="Nogi Y."/>
            <person name="Fujiwara Y."/>
            <person name="Kawato M."/>
            <person name="Kubokawa K."/>
            <person name="Horikoshi K."/>
        </authorList>
    </citation>
    <scope>NUCLEOTIDE SEQUENCE [LARGE SCALE GENOMIC DNA]</scope>
    <source>
        <strain evidence="3 4">JAMM 1380</strain>
    </source>
</reference>
<dbReference type="EMBL" id="AP014546">
    <property type="protein sequence ID" value="BBB30952.1"/>
    <property type="molecule type" value="Genomic_DNA"/>
</dbReference>